<comment type="caution">
    <text evidence="1">The sequence shown here is derived from an EMBL/GenBank/DDBJ whole genome shotgun (WGS) entry which is preliminary data.</text>
</comment>
<protein>
    <submittedName>
        <fullName evidence="1">Gag-polypeptide of LTR copia-type</fullName>
    </submittedName>
</protein>
<evidence type="ECO:0000313" key="2">
    <source>
        <dbReference type="Proteomes" id="UP000623129"/>
    </source>
</evidence>
<name>A0A833VSR9_9POAL</name>
<dbReference type="Proteomes" id="UP000623129">
    <property type="component" value="Unassembled WGS sequence"/>
</dbReference>
<dbReference type="OrthoDB" id="687178at2759"/>
<dbReference type="EMBL" id="SWLB01000011">
    <property type="protein sequence ID" value="KAF3332849.1"/>
    <property type="molecule type" value="Genomic_DNA"/>
</dbReference>
<keyword evidence="2" id="KW-1185">Reference proteome</keyword>
<reference evidence="1" key="1">
    <citation type="submission" date="2020-01" db="EMBL/GenBank/DDBJ databases">
        <title>Genome sequence of Kobresia littledalei, the first chromosome-level genome in the family Cyperaceae.</title>
        <authorList>
            <person name="Qu G."/>
        </authorList>
    </citation>
    <scope>NUCLEOTIDE SEQUENCE</scope>
    <source>
        <strain evidence="1">C.B.Clarke</strain>
        <tissue evidence="1">Leaf</tissue>
    </source>
</reference>
<sequence length="217" mass="24624">MEDISKTGGGKDQDHSADMTLLQALKELLTTQKAMAMPVEVPVNSITVKFDGTNYGLWLSMMETHLAGKGKLGYVHGEKQAPLVGTPGYEQWKMHDSMVKGLILNSLDSSFIGNFHRYSTAREVWDALATTFFDGCDSSQIYDLQQRVHQLKQSGGSLEKYYNKLQGLWKEIDFRRPNPMVCTEDIEKHNSWVQQDRASYNRLLTLNGLLTMWVNPM</sequence>
<dbReference type="Pfam" id="PF14223">
    <property type="entry name" value="Retrotran_gag_2"/>
    <property type="match status" value="1"/>
</dbReference>
<dbReference type="AlphaFoldDB" id="A0A833VSR9"/>
<gene>
    <name evidence="1" type="ORF">FCM35_KLT02426</name>
</gene>
<accession>A0A833VSR9</accession>
<organism evidence="1 2">
    <name type="scientific">Carex littledalei</name>
    <dbReference type="NCBI Taxonomy" id="544730"/>
    <lineage>
        <taxon>Eukaryota</taxon>
        <taxon>Viridiplantae</taxon>
        <taxon>Streptophyta</taxon>
        <taxon>Embryophyta</taxon>
        <taxon>Tracheophyta</taxon>
        <taxon>Spermatophyta</taxon>
        <taxon>Magnoliopsida</taxon>
        <taxon>Liliopsida</taxon>
        <taxon>Poales</taxon>
        <taxon>Cyperaceae</taxon>
        <taxon>Cyperoideae</taxon>
        <taxon>Cariceae</taxon>
        <taxon>Carex</taxon>
        <taxon>Carex subgen. Euthyceras</taxon>
    </lineage>
</organism>
<dbReference type="PANTHER" id="PTHR37610">
    <property type="entry name" value="CCHC-TYPE DOMAIN-CONTAINING PROTEIN"/>
    <property type="match status" value="1"/>
</dbReference>
<evidence type="ECO:0000313" key="1">
    <source>
        <dbReference type="EMBL" id="KAF3332849.1"/>
    </source>
</evidence>
<proteinExistence type="predicted"/>
<dbReference type="PANTHER" id="PTHR37610:SF38">
    <property type="entry name" value="RETROTRANSPOSON COPIA-LIKE N-TERMINAL DOMAIN-CONTAINING PROTEIN"/>
    <property type="match status" value="1"/>
</dbReference>